<proteinExistence type="predicted"/>
<name>A0A4Y2BIJ5_ARAVE</name>
<accession>A0A4Y2BIJ5</accession>
<evidence type="ECO:0000313" key="2">
    <source>
        <dbReference type="Proteomes" id="UP000499080"/>
    </source>
</evidence>
<protein>
    <submittedName>
        <fullName evidence="1">Uncharacterized protein</fullName>
    </submittedName>
</protein>
<comment type="caution">
    <text evidence="1">The sequence shown here is derived from an EMBL/GenBank/DDBJ whole genome shotgun (WGS) entry which is preliminary data.</text>
</comment>
<dbReference type="Proteomes" id="UP000499080">
    <property type="component" value="Unassembled WGS sequence"/>
</dbReference>
<gene>
    <name evidence="1" type="ORF">AVEN_195109_1</name>
</gene>
<dbReference type="AlphaFoldDB" id="A0A4Y2BIJ5"/>
<evidence type="ECO:0000313" key="1">
    <source>
        <dbReference type="EMBL" id="GBL91215.1"/>
    </source>
</evidence>
<organism evidence="1 2">
    <name type="scientific">Araneus ventricosus</name>
    <name type="common">Orbweaver spider</name>
    <name type="synonym">Epeira ventricosa</name>
    <dbReference type="NCBI Taxonomy" id="182803"/>
    <lineage>
        <taxon>Eukaryota</taxon>
        <taxon>Metazoa</taxon>
        <taxon>Ecdysozoa</taxon>
        <taxon>Arthropoda</taxon>
        <taxon>Chelicerata</taxon>
        <taxon>Arachnida</taxon>
        <taxon>Araneae</taxon>
        <taxon>Araneomorphae</taxon>
        <taxon>Entelegynae</taxon>
        <taxon>Araneoidea</taxon>
        <taxon>Araneidae</taxon>
        <taxon>Araneus</taxon>
    </lineage>
</organism>
<reference evidence="1 2" key="1">
    <citation type="journal article" date="2019" name="Sci. Rep.">
        <title>Orb-weaving spider Araneus ventricosus genome elucidates the spidroin gene catalogue.</title>
        <authorList>
            <person name="Kono N."/>
            <person name="Nakamura H."/>
            <person name="Ohtoshi R."/>
            <person name="Moran D.A.P."/>
            <person name="Shinohara A."/>
            <person name="Yoshida Y."/>
            <person name="Fujiwara M."/>
            <person name="Mori M."/>
            <person name="Tomita M."/>
            <person name="Arakawa K."/>
        </authorList>
    </citation>
    <scope>NUCLEOTIDE SEQUENCE [LARGE SCALE GENOMIC DNA]</scope>
</reference>
<sequence>MKTPTRRRLKIKEWNNPSHFNQQEIIWKKKPFDFGWTWGEICTGRLVCKLGLCQGGVIKLTQKVMKKCETVERSLDVVDSRERDGDQINSIKFHKREKVIIQNLAIAQANTDELIITLCYNNVKESNKSDRRVGKLLITFLCNLVENKVEFYTD</sequence>
<dbReference type="EMBL" id="BGPR01000077">
    <property type="protein sequence ID" value="GBL91215.1"/>
    <property type="molecule type" value="Genomic_DNA"/>
</dbReference>
<keyword evidence="2" id="KW-1185">Reference proteome</keyword>